<keyword evidence="7" id="KW-1185">Reference proteome</keyword>
<dbReference type="PROSITE" id="PS50931">
    <property type="entry name" value="HTH_LYSR"/>
    <property type="match status" value="1"/>
</dbReference>
<dbReference type="Gene3D" id="3.40.190.290">
    <property type="match status" value="1"/>
</dbReference>
<dbReference type="InterPro" id="IPR036388">
    <property type="entry name" value="WH-like_DNA-bd_sf"/>
</dbReference>
<dbReference type="SUPFAM" id="SSF53850">
    <property type="entry name" value="Periplasmic binding protein-like II"/>
    <property type="match status" value="1"/>
</dbReference>
<feature type="domain" description="HTH lysR-type" evidence="5">
    <location>
        <begin position="1"/>
        <end position="58"/>
    </location>
</feature>
<dbReference type="AlphaFoldDB" id="A0A840UV00"/>
<dbReference type="InterPro" id="IPR000847">
    <property type="entry name" value="LysR_HTH_N"/>
</dbReference>
<dbReference type="SUPFAM" id="SSF46785">
    <property type="entry name" value="Winged helix' DNA-binding domain"/>
    <property type="match status" value="1"/>
</dbReference>
<accession>A0A840UV00</accession>
<evidence type="ECO:0000256" key="4">
    <source>
        <dbReference type="ARBA" id="ARBA00023163"/>
    </source>
</evidence>
<evidence type="ECO:0000256" key="2">
    <source>
        <dbReference type="ARBA" id="ARBA00023015"/>
    </source>
</evidence>
<name>A0A840UV00_9FIRM</name>
<evidence type="ECO:0000313" key="6">
    <source>
        <dbReference type="EMBL" id="MBB5336753.1"/>
    </source>
</evidence>
<dbReference type="InterPro" id="IPR005119">
    <property type="entry name" value="LysR_subst-bd"/>
</dbReference>
<dbReference type="Gene3D" id="1.10.10.10">
    <property type="entry name" value="Winged helix-like DNA-binding domain superfamily/Winged helix DNA-binding domain"/>
    <property type="match status" value="1"/>
</dbReference>
<comment type="similarity">
    <text evidence="1">Belongs to the LysR transcriptional regulatory family.</text>
</comment>
<dbReference type="GO" id="GO:0003700">
    <property type="term" value="F:DNA-binding transcription factor activity"/>
    <property type="evidence" value="ECO:0007669"/>
    <property type="project" value="InterPro"/>
</dbReference>
<dbReference type="EMBL" id="JACHFH010000023">
    <property type="protein sequence ID" value="MBB5336753.1"/>
    <property type="molecule type" value="Genomic_DNA"/>
</dbReference>
<keyword evidence="2" id="KW-0805">Transcription regulation</keyword>
<dbReference type="PANTHER" id="PTHR30126">
    <property type="entry name" value="HTH-TYPE TRANSCRIPTIONAL REGULATOR"/>
    <property type="match status" value="1"/>
</dbReference>
<dbReference type="RefSeq" id="WP_183861975.1">
    <property type="nucleotide sequence ID" value="NZ_JACHFH010000023.1"/>
</dbReference>
<sequence length="294" mass="33149">MTLRHFSIFICVCHENGITAAARKLHITQPSVSQAIRELEEHYNILLFERLGRRLFLTAAGQRLLTYAQNIIHLNLQTEEAMHSFNATGKIRVGASITIGESLLIDVLKKVNTQYPQAEILSQIHNSAVLEEMLLNNKLDLALIEGSIHSDHLQQLSFLKDELIFIASCNNQLAIKNDITPIDLQKQKFFVREAGSGTRELFEKNMQDAGIPYDIVGIYNSAETIKKAVSANLGISVISKRAVLTELHSGELISFSLPNIKFSRCFWLAYHKDKFITNLMQSFIDSCRQIPVIV</sequence>
<reference evidence="6 7" key="1">
    <citation type="submission" date="2020-08" db="EMBL/GenBank/DDBJ databases">
        <title>Genomic Encyclopedia of Type Strains, Phase IV (KMG-IV): sequencing the most valuable type-strain genomes for metagenomic binning, comparative biology and taxonomic classification.</title>
        <authorList>
            <person name="Goeker M."/>
        </authorList>
    </citation>
    <scope>NUCLEOTIDE SEQUENCE [LARGE SCALE GENOMIC DNA]</scope>
    <source>
        <strain evidence="6 7">DSM 24661</strain>
    </source>
</reference>
<protein>
    <submittedName>
        <fullName evidence="6">DNA-binding transcriptional LysR family regulator</fullName>
    </submittedName>
</protein>
<dbReference type="Proteomes" id="UP000559117">
    <property type="component" value="Unassembled WGS sequence"/>
</dbReference>
<dbReference type="GO" id="GO:0000976">
    <property type="term" value="F:transcription cis-regulatory region binding"/>
    <property type="evidence" value="ECO:0007669"/>
    <property type="project" value="TreeGrafter"/>
</dbReference>
<comment type="caution">
    <text evidence="6">The sequence shown here is derived from an EMBL/GenBank/DDBJ whole genome shotgun (WGS) entry which is preliminary data.</text>
</comment>
<evidence type="ECO:0000256" key="3">
    <source>
        <dbReference type="ARBA" id="ARBA00023125"/>
    </source>
</evidence>
<keyword evidence="3 6" id="KW-0238">DNA-binding</keyword>
<dbReference type="InterPro" id="IPR036390">
    <property type="entry name" value="WH_DNA-bd_sf"/>
</dbReference>
<evidence type="ECO:0000259" key="5">
    <source>
        <dbReference type="PROSITE" id="PS50931"/>
    </source>
</evidence>
<proteinExistence type="inferred from homology"/>
<dbReference type="PANTHER" id="PTHR30126:SF39">
    <property type="entry name" value="HTH-TYPE TRANSCRIPTIONAL REGULATOR CYSL"/>
    <property type="match status" value="1"/>
</dbReference>
<dbReference type="FunFam" id="1.10.10.10:FF:000001">
    <property type="entry name" value="LysR family transcriptional regulator"/>
    <property type="match status" value="1"/>
</dbReference>
<evidence type="ECO:0000313" key="7">
    <source>
        <dbReference type="Proteomes" id="UP000559117"/>
    </source>
</evidence>
<dbReference type="PRINTS" id="PR00039">
    <property type="entry name" value="HTHLYSR"/>
</dbReference>
<organism evidence="6 7">
    <name type="scientific">Pectinatus brassicae</name>
    <dbReference type="NCBI Taxonomy" id="862415"/>
    <lineage>
        <taxon>Bacteria</taxon>
        <taxon>Bacillati</taxon>
        <taxon>Bacillota</taxon>
        <taxon>Negativicutes</taxon>
        <taxon>Selenomonadales</taxon>
        <taxon>Selenomonadaceae</taxon>
        <taxon>Pectinatus</taxon>
    </lineage>
</organism>
<dbReference type="Pfam" id="PF03466">
    <property type="entry name" value="LysR_substrate"/>
    <property type="match status" value="1"/>
</dbReference>
<evidence type="ECO:0000256" key="1">
    <source>
        <dbReference type="ARBA" id="ARBA00009437"/>
    </source>
</evidence>
<keyword evidence="4" id="KW-0804">Transcription</keyword>
<gene>
    <name evidence="6" type="ORF">HNR32_001907</name>
</gene>
<dbReference type="Pfam" id="PF00126">
    <property type="entry name" value="HTH_1"/>
    <property type="match status" value="1"/>
</dbReference>